<keyword evidence="4 9" id="KW-0597">Phosphoprotein</keyword>
<evidence type="ECO:0000256" key="5">
    <source>
        <dbReference type="ARBA" id="ARBA00022692"/>
    </source>
</evidence>
<evidence type="ECO:0000256" key="7">
    <source>
        <dbReference type="ARBA" id="ARBA00023012"/>
    </source>
</evidence>
<dbReference type="InterPro" id="IPR006189">
    <property type="entry name" value="CHASE_dom"/>
</dbReference>
<dbReference type="GO" id="GO:0000155">
    <property type="term" value="F:phosphorelay sensor kinase activity"/>
    <property type="evidence" value="ECO:0007669"/>
    <property type="project" value="InterPro"/>
</dbReference>
<dbReference type="SUPFAM" id="SSF47384">
    <property type="entry name" value="Homodimeric domain of signal transducing histidine kinase"/>
    <property type="match status" value="1"/>
</dbReference>
<reference evidence="15" key="1">
    <citation type="journal article" date="2021" name="PeerJ">
        <title>Extensive microbial diversity within the chicken gut microbiome revealed by metagenomics and culture.</title>
        <authorList>
            <person name="Gilroy R."/>
            <person name="Ravi A."/>
            <person name="Getino M."/>
            <person name="Pursley I."/>
            <person name="Horton D.L."/>
            <person name="Alikhan N.F."/>
            <person name="Baker D."/>
            <person name="Gharbi K."/>
            <person name="Hall N."/>
            <person name="Watson M."/>
            <person name="Adriaenssens E.M."/>
            <person name="Foster-Nyarko E."/>
            <person name="Jarju S."/>
            <person name="Secka A."/>
            <person name="Antonio M."/>
            <person name="Oren A."/>
            <person name="Chaudhuri R.R."/>
            <person name="La Ragione R."/>
            <person name="Hildebrand F."/>
            <person name="Pallen M.J."/>
        </authorList>
    </citation>
    <scope>NUCLEOTIDE SEQUENCE</scope>
    <source>
        <strain evidence="15">USASDec5-558</strain>
    </source>
</reference>
<dbReference type="EC" id="2.7.13.3" evidence="3"/>
<evidence type="ECO:0000256" key="2">
    <source>
        <dbReference type="ARBA" id="ARBA00004370"/>
    </source>
</evidence>
<dbReference type="InterPro" id="IPR001789">
    <property type="entry name" value="Sig_transdc_resp-reg_receiver"/>
</dbReference>
<dbReference type="CDD" id="cd00156">
    <property type="entry name" value="REC"/>
    <property type="match status" value="1"/>
</dbReference>
<feature type="transmembrane region" description="Helical" evidence="11">
    <location>
        <begin position="262"/>
        <end position="281"/>
    </location>
</feature>
<evidence type="ECO:0000259" key="14">
    <source>
        <dbReference type="PROSITE" id="PS50839"/>
    </source>
</evidence>
<dbReference type="EMBL" id="DXEV01000130">
    <property type="protein sequence ID" value="HIX57093.1"/>
    <property type="molecule type" value="Genomic_DNA"/>
</dbReference>
<dbReference type="InterPro" id="IPR036890">
    <property type="entry name" value="HATPase_C_sf"/>
</dbReference>
<dbReference type="SMART" id="SM00388">
    <property type="entry name" value="HisKA"/>
    <property type="match status" value="1"/>
</dbReference>
<feature type="region of interest" description="Disordered" evidence="10">
    <location>
        <begin position="901"/>
        <end position="923"/>
    </location>
</feature>
<keyword evidence="5 11" id="KW-0812">Transmembrane</keyword>
<feature type="compositionally biased region" description="Polar residues" evidence="10">
    <location>
        <begin position="910"/>
        <end position="923"/>
    </location>
</feature>
<keyword evidence="8 11" id="KW-0472">Membrane</keyword>
<dbReference type="InterPro" id="IPR011006">
    <property type="entry name" value="CheY-like_superfamily"/>
</dbReference>
<dbReference type="CDD" id="cd17546">
    <property type="entry name" value="REC_hyHK_CKI1_RcsC-like"/>
    <property type="match status" value="1"/>
</dbReference>
<proteinExistence type="predicted"/>
<dbReference type="PROSITE" id="PS50110">
    <property type="entry name" value="RESPONSE_REGULATORY"/>
    <property type="match status" value="2"/>
</dbReference>
<dbReference type="Pfam" id="PF00072">
    <property type="entry name" value="Response_reg"/>
    <property type="match status" value="2"/>
</dbReference>
<comment type="caution">
    <text evidence="15">The sequence shown here is derived from an EMBL/GenBank/DDBJ whole genome shotgun (WGS) entry which is preliminary data.</text>
</comment>
<dbReference type="InterPro" id="IPR003594">
    <property type="entry name" value="HATPase_dom"/>
</dbReference>
<dbReference type="Gene3D" id="1.10.287.130">
    <property type="match status" value="1"/>
</dbReference>
<dbReference type="InterPro" id="IPR005467">
    <property type="entry name" value="His_kinase_dom"/>
</dbReference>
<name>A0A9D1WDN1_9GAMM</name>
<evidence type="ECO:0000256" key="11">
    <source>
        <dbReference type="SAM" id="Phobius"/>
    </source>
</evidence>
<evidence type="ECO:0000259" key="12">
    <source>
        <dbReference type="PROSITE" id="PS50109"/>
    </source>
</evidence>
<dbReference type="SUPFAM" id="SSF55874">
    <property type="entry name" value="ATPase domain of HSP90 chaperone/DNA topoisomerase II/histidine kinase"/>
    <property type="match status" value="1"/>
</dbReference>
<evidence type="ECO:0000256" key="3">
    <source>
        <dbReference type="ARBA" id="ARBA00012438"/>
    </source>
</evidence>
<dbReference type="AlphaFoldDB" id="A0A9D1WDN1"/>
<dbReference type="PROSITE" id="PS50839">
    <property type="entry name" value="CHASE"/>
    <property type="match status" value="1"/>
</dbReference>
<dbReference type="Gene3D" id="3.30.565.10">
    <property type="entry name" value="Histidine kinase-like ATPase, C-terminal domain"/>
    <property type="match status" value="1"/>
</dbReference>
<evidence type="ECO:0000259" key="13">
    <source>
        <dbReference type="PROSITE" id="PS50110"/>
    </source>
</evidence>
<dbReference type="SUPFAM" id="SSF52172">
    <property type="entry name" value="CheY-like"/>
    <property type="match status" value="2"/>
</dbReference>
<evidence type="ECO:0000256" key="4">
    <source>
        <dbReference type="ARBA" id="ARBA00022553"/>
    </source>
</evidence>
<sequence>MEKSFISLFITRFLVSMLVILAIFAVSAYQRMESARSVATTMAAEALSHVEISLSNIVDKTNLIEAFLHASGEQNMREIYERMDGQYFLDEFNYIASTLIDNKAIRGIELLPQGKVMYVYPALFDKNIIGYDVVNKDSTGASAEFAHFSGMITIDGPLKLRQGGTALVARNPVYFEDGTFWGFVAILMEVPRVIEPLGLNDLSNQGYEYELHFVTNNGVQVVASTLYQHEISEAVMVSKLIAGRKAEMYVIPHGGWLRTSEAVYEFFFLLVLAILFAYLLTRNRVSSLELMSSLEKEKHLRLVTVQAYKEAEQANTAKSDFLSAMSHDLRTPMNAIVGLCTLLQRDSNNPQKVQDYVQKLMASSQHLLGLINDVLDMSKIESGKVALNVREFSLATLIEGINTIVRPQTQARSQNFEIVVNHIEHEFLIADDLRLNQILLNLLSNAVKYTQVGGNIRLTVTEKDMHSPSIASFTFEVTDNGMGMSPLFLKHIFEPFARAERVVSAEIQGTGLGMTITHNLVQLMGGTIDIDSVESVGTTVKVNLTFKIKHEEKKDTLFFKQHGIERILLIDNEYSMWHSVSVTMSEAGVRTLHAFNSSDAIKVLKEQQQLGEPVKLILLDLSLTQEDSLETVYILKQSEFKHVPIVALTSYGSTDLELKALDTGIDGFLVKPLFISSLKQLVESVEKRDQLDAHKKTKSVLDGLHLLAAEDNELNSEILVDILGMRGATCKVCKDGVAVVEEFKNSKPGQYDFILMDIQMPHMNGLEATRAIRALDKPNAKTIPIIAMTANAFSEDVKASLDAGMNYHISKPLDLSVVEEYVKTLSRNSKGEFFVPESPQGDESEESLSDDTLSDILNTAASTTSVSTSSASTISASTSSDTATAAGSDAFAAAAAAVKQEAQSKAGASVQPNVKANSSNNGE</sequence>
<dbReference type="PANTHER" id="PTHR45339">
    <property type="entry name" value="HYBRID SIGNAL TRANSDUCTION HISTIDINE KINASE J"/>
    <property type="match status" value="1"/>
</dbReference>
<feature type="domain" description="Histidine kinase" evidence="12">
    <location>
        <begin position="324"/>
        <end position="548"/>
    </location>
</feature>
<keyword evidence="7" id="KW-0902">Two-component regulatory system</keyword>
<evidence type="ECO:0000256" key="6">
    <source>
        <dbReference type="ARBA" id="ARBA00022989"/>
    </source>
</evidence>
<dbReference type="InterPro" id="IPR036097">
    <property type="entry name" value="HisK_dim/P_sf"/>
</dbReference>
<feature type="domain" description="Response regulatory" evidence="13">
    <location>
        <begin position="705"/>
        <end position="826"/>
    </location>
</feature>
<organism evidence="15 16">
    <name type="scientific">Candidatus Anaerobiospirillum pullistercoris</name>
    <dbReference type="NCBI Taxonomy" id="2838452"/>
    <lineage>
        <taxon>Bacteria</taxon>
        <taxon>Pseudomonadati</taxon>
        <taxon>Pseudomonadota</taxon>
        <taxon>Gammaproteobacteria</taxon>
        <taxon>Aeromonadales</taxon>
        <taxon>Succinivibrionaceae</taxon>
        <taxon>Anaerobiospirillum</taxon>
    </lineage>
</organism>
<feature type="domain" description="Response regulatory" evidence="13">
    <location>
        <begin position="566"/>
        <end position="686"/>
    </location>
</feature>
<comment type="catalytic activity">
    <reaction evidence="1">
        <text>ATP + protein L-histidine = ADP + protein N-phospho-L-histidine.</text>
        <dbReference type="EC" id="2.7.13.3"/>
    </reaction>
</comment>
<dbReference type="Gene3D" id="3.30.450.350">
    <property type="entry name" value="CHASE domain"/>
    <property type="match status" value="1"/>
</dbReference>
<dbReference type="Pfam" id="PF02518">
    <property type="entry name" value="HATPase_c"/>
    <property type="match status" value="1"/>
</dbReference>
<dbReference type="Pfam" id="PF00512">
    <property type="entry name" value="HisKA"/>
    <property type="match status" value="1"/>
</dbReference>
<accession>A0A9D1WDN1</accession>
<dbReference type="PRINTS" id="PR00344">
    <property type="entry name" value="BCTRLSENSOR"/>
</dbReference>
<reference evidence="15" key="2">
    <citation type="submission" date="2021-04" db="EMBL/GenBank/DDBJ databases">
        <authorList>
            <person name="Gilroy R."/>
        </authorList>
    </citation>
    <scope>NUCLEOTIDE SEQUENCE</scope>
    <source>
        <strain evidence="15">USASDec5-558</strain>
    </source>
</reference>
<dbReference type="CDD" id="cd00082">
    <property type="entry name" value="HisKA"/>
    <property type="match status" value="1"/>
</dbReference>
<evidence type="ECO:0000256" key="8">
    <source>
        <dbReference type="ARBA" id="ARBA00023136"/>
    </source>
</evidence>
<keyword evidence="6 11" id="KW-1133">Transmembrane helix</keyword>
<dbReference type="PROSITE" id="PS50109">
    <property type="entry name" value="HIS_KIN"/>
    <property type="match status" value="1"/>
</dbReference>
<dbReference type="InterPro" id="IPR042240">
    <property type="entry name" value="CHASE_sf"/>
</dbReference>
<evidence type="ECO:0000313" key="16">
    <source>
        <dbReference type="Proteomes" id="UP000886829"/>
    </source>
</evidence>
<feature type="modified residue" description="4-aspartylphosphate" evidence="9">
    <location>
        <position position="620"/>
    </location>
</feature>
<dbReference type="SMART" id="SM01079">
    <property type="entry name" value="CHASE"/>
    <property type="match status" value="1"/>
</dbReference>
<evidence type="ECO:0000256" key="9">
    <source>
        <dbReference type="PROSITE-ProRule" id="PRU00169"/>
    </source>
</evidence>
<gene>
    <name evidence="15" type="ORF">H9850_06445</name>
</gene>
<dbReference type="GO" id="GO:0016020">
    <property type="term" value="C:membrane"/>
    <property type="evidence" value="ECO:0007669"/>
    <property type="project" value="UniProtKB-SubCell"/>
</dbReference>
<dbReference type="InterPro" id="IPR003661">
    <property type="entry name" value="HisK_dim/P_dom"/>
</dbReference>
<dbReference type="SMART" id="SM00387">
    <property type="entry name" value="HATPase_c"/>
    <property type="match status" value="1"/>
</dbReference>
<protein>
    <recommendedName>
        <fullName evidence="3">histidine kinase</fullName>
        <ecNumber evidence="3">2.7.13.3</ecNumber>
    </recommendedName>
</protein>
<evidence type="ECO:0000256" key="10">
    <source>
        <dbReference type="SAM" id="MobiDB-lite"/>
    </source>
</evidence>
<dbReference type="CDD" id="cd00075">
    <property type="entry name" value="HATPase"/>
    <property type="match status" value="1"/>
</dbReference>
<evidence type="ECO:0000313" key="15">
    <source>
        <dbReference type="EMBL" id="HIX57093.1"/>
    </source>
</evidence>
<dbReference type="SMART" id="SM00448">
    <property type="entry name" value="REC"/>
    <property type="match status" value="2"/>
</dbReference>
<evidence type="ECO:0000256" key="1">
    <source>
        <dbReference type="ARBA" id="ARBA00000085"/>
    </source>
</evidence>
<feature type="transmembrane region" description="Helical" evidence="11">
    <location>
        <begin position="6"/>
        <end position="29"/>
    </location>
</feature>
<feature type="domain" description="CHASE" evidence="14">
    <location>
        <begin position="116"/>
        <end position="203"/>
    </location>
</feature>
<dbReference type="InterPro" id="IPR004358">
    <property type="entry name" value="Sig_transdc_His_kin-like_C"/>
</dbReference>
<dbReference type="Proteomes" id="UP000886829">
    <property type="component" value="Unassembled WGS sequence"/>
</dbReference>
<dbReference type="Gene3D" id="3.40.50.2300">
    <property type="match status" value="2"/>
</dbReference>
<comment type="subcellular location">
    <subcellularLocation>
        <location evidence="2">Membrane</location>
    </subcellularLocation>
</comment>
<dbReference type="PANTHER" id="PTHR45339:SF1">
    <property type="entry name" value="HYBRID SIGNAL TRANSDUCTION HISTIDINE KINASE J"/>
    <property type="match status" value="1"/>
</dbReference>
<feature type="modified residue" description="4-aspartylphosphate" evidence="9">
    <location>
        <position position="757"/>
    </location>
</feature>